<dbReference type="RefSeq" id="WP_103287787.1">
    <property type="nucleotide sequence ID" value="NZ_LT981265.1"/>
</dbReference>
<accession>A0A2K5AP20</accession>
<dbReference type="KEGG" id="ncv:NCAV_0186"/>
<name>A0A2K5AP20_9ARCH</name>
<dbReference type="PANTHER" id="PTHR34314">
    <property type="entry name" value="CRENARCHAEAL PROTEIN, PUTATIVE-RELATED"/>
    <property type="match status" value="1"/>
</dbReference>
<organism evidence="3 4">
    <name type="scientific">Candidatus Nitrosocaldus cavascurensis</name>
    <dbReference type="NCBI Taxonomy" id="2058097"/>
    <lineage>
        <taxon>Archaea</taxon>
        <taxon>Nitrososphaerota</taxon>
        <taxon>Nitrososphaeria</taxon>
        <taxon>Candidatus Nitrosocaldales</taxon>
        <taxon>Candidatus Nitrosocaldaceae</taxon>
        <taxon>Candidatus Nitrosocaldus</taxon>
    </lineage>
</organism>
<dbReference type="InterPro" id="IPR058509">
    <property type="entry name" value="DUF8196"/>
</dbReference>
<evidence type="ECO:0000259" key="2">
    <source>
        <dbReference type="Pfam" id="PF26618"/>
    </source>
</evidence>
<feature type="domain" description="DUF8196" evidence="2">
    <location>
        <begin position="150"/>
        <end position="258"/>
    </location>
</feature>
<sequence>MLSNEELKKKILDMLEQDKEFRHAVAGAIGYKEILDRIARVEEELRNLREETNKLREETNRLRQDMQEGFRRHDEELKRHWESIEKLRQDMIEGFRRHDEEFKRVWESIENLRRDMQEGFRRHDEEFKRIDKRLRSIESYMEKTSLTLEEEARDVIQYMLREKGLTLSISRLELPDIEIDIYGVDTEYCIVGEVKTRASSSLVESVDKDIELLCSRYPQYIRKKLIKVIYAMQITQDALNEGNKRNIWLVTAKGELTSLKIVDR</sequence>
<evidence type="ECO:0000313" key="4">
    <source>
        <dbReference type="Proteomes" id="UP000236248"/>
    </source>
</evidence>
<keyword evidence="1" id="KW-0175">Coiled coil</keyword>
<dbReference type="AlphaFoldDB" id="A0A2K5AP20"/>
<dbReference type="GeneID" id="41594287"/>
<evidence type="ECO:0000256" key="1">
    <source>
        <dbReference type="SAM" id="Coils"/>
    </source>
</evidence>
<proteinExistence type="predicted"/>
<dbReference type="Gene3D" id="3.90.20.10">
    <property type="match status" value="1"/>
</dbReference>
<dbReference type="EMBL" id="LT981265">
    <property type="protein sequence ID" value="SPC33386.1"/>
    <property type="molecule type" value="Genomic_DNA"/>
</dbReference>
<dbReference type="SUPFAM" id="SSF52980">
    <property type="entry name" value="Restriction endonuclease-like"/>
    <property type="match status" value="1"/>
</dbReference>
<gene>
    <name evidence="3" type="ORF">NCAV_0186</name>
</gene>
<keyword evidence="4" id="KW-1185">Reference proteome</keyword>
<evidence type="ECO:0000313" key="3">
    <source>
        <dbReference type="EMBL" id="SPC33386.1"/>
    </source>
</evidence>
<dbReference type="Pfam" id="PF26618">
    <property type="entry name" value="DUF8196"/>
    <property type="match status" value="1"/>
</dbReference>
<dbReference type="Proteomes" id="UP000236248">
    <property type="component" value="Chromosome NCAV"/>
</dbReference>
<dbReference type="PANTHER" id="PTHR34314:SF6">
    <property type="entry name" value="DUF3782 DOMAIN-CONTAINING PROTEIN"/>
    <property type="match status" value="1"/>
</dbReference>
<feature type="coiled-coil region" evidence="1">
    <location>
        <begin position="31"/>
        <end position="68"/>
    </location>
</feature>
<protein>
    <recommendedName>
        <fullName evidence="2">DUF8196 domain-containing protein</fullName>
    </recommendedName>
</protein>
<reference evidence="4" key="1">
    <citation type="submission" date="2018-01" db="EMBL/GenBank/DDBJ databases">
        <authorList>
            <person name="Kerou L M."/>
        </authorList>
    </citation>
    <scope>NUCLEOTIDE SEQUENCE [LARGE SCALE GENOMIC DNA]</scope>
    <source>
        <strain evidence="4">SCU2</strain>
    </source>
</reference>
<dbReference type="InterPro" id="IPR011335">
    <property type="entry name" value="Restrct_endonuc-II-like"/>
</dbReference>